<gene>
    <name evidence="2" type="ORF">LX83_005384</name>
</gene>
<feature type="compositionally biased region" description="Gly residues" evidence="1">
    <location>
        <begin position="518"/>
        <end position="527"/>
    </location>
</feature>
<dbReference type="AlphaFoldDB" id="A0AAE3GHX4"/>
<dbReference type="RefSeq" id="WP_253776425.1">
    <property type="nucleotide sequence ID" value="NZ_JAMTCK010000014.1"/>
</dbReference>
<evidence type="ECO:0000313" key="3">
    <source>
        <dbReference type="Proteomes" id="UP001206128"/>
    </source>
</evidence>
<evidence type="ECO:0000256" key="1">
    <source>
        <dbReference type="SAM" id="MobiDB-lite"/>
    </source>
</evidence>
<feature type="region of interest" description="Disordered" evidence="1">
    <location>
        <begin position="425"/>
        <end position="445"/>
    </location>
</feature>
<sequence>MGEPGAVAESGCAAVDEAAVGEVAVGEAAVDEAAVDEVISAGLAEVAGPRLYRDNAFRITGLPTDAGADAVREHRHRVLPVLRTGGTVDLGHRLPVGLDDVRAAFDRLLGDPRRRLVDELFWRWNTPDATCPCPPELHREHDAAVLAHSSALDRELAGELTDDDLDELERQWARASRLWRTVLARAGTWAHVRHRITALADPRLAESAVDLLRERVPATLVAPLIGLAATATEEHGWLADAARRWPAPAQVVDEQLERVAAPRYAAARTALATAVEPLTAGQPERGASVVYERVVPALGRLAELVPPARHPRTARLCDEAAVLLDHCAAALLARRGPSQDTPTRAWLAHAAELAWDAHLARVIADNRAALDEAVWAVDNLRARVLALAAAGGTDLAEQLLHAVAQRLPTVPGLAEIERLLADETAEDGESDETAEGDGYPPPGHAWAGSRAARLLTTRHSLVNLWPELVFAVVALVGAVSRPGPDQPVPALAPTQLHCGPVSVHPGLSTAERPATGARPGGDTGGFGDCATGTARRGDDQLFTGGLPVVTPS</sequence>
<organism evidence="2 3">
    <name type="scientific">Goodfellowiella coeruleoviolacea</name>
    <dbReference type="NCBI Taxonomy" id="334858"/>
    <lineage>
        <taxon>Bacteria</taxon>
        <taxon>Bacillati</taxon>
        <taxon>Actinomycetota</taxon>
        <taxon>Actinomycetes</taxon>
        <taxon>Pseudonocardiales</taxon>
        <taxon>Pseudonocardiaceae</taxon>
        <taxon>Goodfellowiella</taxon>
    </lineage>
</organism>
<proteinExistence type="predicted"/>
<protein>
    <submittedName>
        <fullName evidence="2">Uncharacterized protein</fullName>
    </submittedName>
</protein>
<name>A0AAE3GHX4_9PSEU</name>
<keyword evidence="3" id="KW-1185">Reference proteome</keyword>
<reference evidence="2" key="1">
    <citation type="submission" date="2022-06" db="EMBL/GenBank/DDBJ databases">
        <title>Genomic Encyclopedia of Archaeal and Bacterial Type Strains, Phase II (KMG-II): from individual species to whole genera.</title>
        <authorList>
            <person name="Goeker M."/>
        </authorList>
    </citation>
    <scope>NUCLEOTIDE SEQUENCE</scope>
    <source>
        <strain evidence="2">DSM 43935</strain>
    </source>
</reference>
<feature type="compositionally biased region" description="Acidic residues" evidence="1">
    <location>
        <begin position="425"/>
        <end position="435"/>
    </location>
</feature>
<dbReference type="EMBL" id="JAMTCK010000014">
    <property type="protein sequence ID" value="MCP2168506.1"/>
    <property type="molecule type" value="Genomic_DNA"/>
</dbReference>
<accession>A0AAE3GHX4</accession>
<evidence type="ECO:0000313" key="2">
    <source>
        <dbReference type="EMBL" id="MCP2168506.1"/>
    </source>
</evidence>
<feature type="region of interest" description="Disordered" evidence="1">
    <location>
        <begin position="510"/>
        <end position="552"/>
    </location>
</feature>
<dbReference type="Proteomes" id="UP001206128">
    <property type="component" value="Unassembled WGS sequence"/>
</dbReference>
<comment type="caution">
    <text evidence="2">The sequence shown here is derived from an EMBL/GenBank/DDBJ whole genome shotgun (WGS) entry which is preliminary data.</text>
</comment>